<dbReference type="Pfam" id="PF13579">
    <property type="entry name" value="Glyco_trans_4_4"/>
    <property type="match status" value="1"/>
</dbReference>
<dbReference type="Gene3D" id="3.40.50.2000">
    <property type="entry name" value="Glycogen Phosphorylase B"/>
    <property type="match status" value="2"/>
</dbReference>
<reference evidence="4 5" key="1">
    <citation type="submission" date="2019-01" db="EMBL/GenBank/DDBJ databases">
        <title>Leucobacter muris sp. nov. isolated from the nose of a laboratory mouse.</title>
        <authorList>
            <person name="Benga L."/>
            <person name="Sproeer C."/>
            <person name="Schumann P."/>
            <person name="Verbarg S."/>
            <person name="Bunk B."/>
            <person name="Engelhardt E."/>
            <person name="Benten P.M."/>
            <person name="Sager M."/>
        </authorList>
    </citation>
    <scope>NUCLEOTIDE SEQUENCE [LARGE SCALE GENOMIC DNA]</scope>
    <source>
        <strain evidence="4 5">DSM 101948</strain>
    </source>
</reference>
<dbReference type="PANTHER" id="PTHR12526">
    <property type="entry name" value="GLYCOSYLTRANSFERASE"/>
    <property type="match status" value="1"/>
</dbReference>
<dbReference type="InterPro" id="IPR028098">
    <property type="entry name" value="Glyco_trans_4-like_N"/>
</dbReference>
<accession>A0ABX5QCR8</accession>
<feature type="domain" description="Glycosyltransferase subfamily 4-like N-terminal" evidence="3">
    <location>
        <begin position="18"/>
        <end position="205"/>
    </location>
</feature>
<dbReference type="EMBL" id="CP035037">
    <property type="protein sequence ID" value="QAB16818.1"/>
    <property type="molecule type" value="Genomic_DNA"/>
</dbReference>
<organism evidence="4 5">
    <name type="scientific">Leucobacter muris</name>
    <dbReference type="NCBI Taxonomy" id="1935379"/>
    <lineage>
        <taxon>Bacteria</taxon>
        <taxon>Bacillati</taxon>
        <taxon>Actinomycetota</taxon>
        <taxon>Actinomycetes</taxon>
        <taxon>Micrococcales</taxon>
        <taxon>Microbacteriaceae</taxon>
        <taxon>Leucobacter</taxon>
    </lineage>
</organism>
<proteinExistence type="predicted"/>
<gene>
    <name evidence="4" type="ORF">Leucomu_01705</name>
</gene>
<evidence type="ECO:0000259" key="3">
    <source>
        <dbReference type="Pfam" id="PF13579"/>
    </source>
</evidence>
<evidence type="ECO:0000256" key="1">
    <source>
        <dbReference type="ARBA" id="ARBA00022676"/>
    </source>
</evidence>
<name>A0ABX5QCR8_9MICO</name>
<dbReference type="SUPFAM" id="SSF53756">
    <property type="entry name" value="UDP-Glycosyltransferase/glycogen phosphorylase"/>
    <property type="match status" value="1"/>
</dbReference>
<dbReference type="Proteomes" id="UP000285768">
    <property type="component" value="Chromosome"/>
</dbReference>
<evidence type="ECO:0000313" key="4">
    <source>
        <dbReference type="EMBL" id="QAB16818.1"/>
    </source>
</evidence>
<evidence type="ECO:0000256" key="2">
    <source>
        <dbReference type="ARBA" id="ARBA00022679"/>
    </source>
</evidence>
<keyword evidence="2" id="KW-0808">Transferase</keyword>
<protein>
    <recommendedName>
        <fullName evidence="3">Glycosyltransferase subfamily 4-like N-terminal domain-containing protein</fullName>
    </recommendedName>
</protein>
<keyword evidence="1" id="KW-0328">Glycosyltransferase</keyword>
<dbReference type="RefSeq" id="WP_128386142.1">
    <property type="nucleotide sequence ID" value="NZ_CP035037.1"/>
</dbReference>
<sequence length="413" mass="46042">MRILLVCPFFPPENKIAAVRIAKFAEHWARAGHEVRVLTQQSSATGLAEPSDPLLSVYRAGAPRAAPSASTASKARASLLYRLASEAYTRALALVWPDLFRKWGRQAVALAKRWEWAPDVVVASVGPFSSLIAGSRLARHFRAPLVVDYRDLLSMSTYYPFGSLRRKIDGIAEKRLVKNAVLLSSVSEPLVEELRERYRLPAQVVTNGFDPKDFEQLPYDPSGRELRVTYCGWVTPRRSDPRPFLEGVRKLLDAHPEAQIEVEFYGPPPGPVFRASAELGLEKVVHYRGKVTHEESLAIQANSDLLLLLLWNDPGAVGVYTGKIFEYIGARRPILMTGYESGAPALLIRDHGLGMTSNDPEQIAEYLWLRAQEKQRTGRVSAPVENEATTLFTREAQSRLMLDAIERAVVGRS</sequence>
<evidence type="ECO:0000313" key="5">
    <source>
        <dbReference type="Proteomes" id="UP000285768"/>
    </source>
</evidence>
<keyword evidence="5" id="KW-1185">Reference proteome</keyword>
<dbReference type="PANTHER" id="PTHR12526:SF510">
    <property type="entry name" value="D-INOSITOL 3-PHOSPHATE GLYCOSYLTRANSFERASE"/>
    <property type="match status" value="1"/>
</dbReference>